<evidence type="ECO:0000313" key="3">
    <source>
        <dbReference type="Proteomes" id="UP000785200"/>
    </source>
</evidence>
<gene>
    <name evidence="2" type="ORF">D0Z07_1651</name>
</gene>
<dbReference type="Proteomes" id="UP000785200">
    <property type="component" value="Unassembled WGS sequence"/>
</dbReference>
<sequence>MGSGSSKPTSPPQSQVWTSESPVRFSQELIDSLQSSTENDSTRAKTLELHIQSRVNSELKKLQERASKDFEELSARISAAESSAVDKGKSAGDALRDLGRESVQNDVQELRKKLEQRKKLTAVDEGVEKAKTLSSSPPPAARMRTHPLDAILDVRFEAISYLRKSLSIIPSLSNTLITVDHLIFAPTEPFCLAGDDPNTGARWEVPAE</sequence>
<proteinExistence type="predicted"/>
<feature type="compositionally biased region" description="Polar residues" evidence="1">
    <location>
        <begin position="1"/>
        <end position="21"/>
    </location>
</feature>
<organism evidence="2 3">
    <name type="scientific">Hyphodiscus hymeniophilus</name>
    <dbReference type="NCBI Taxonomy" id="353542"/>
    <lineage>
        <taxon>Eukaryota</taxon>
        <taxon>Fungi</taxon>
        <taxon>Dikarya</taxon>
        <taxon>Ascomycota</taxon>
        <taxon>Pezizomycotina</taxon>
        <taxon>Leotiomycetes</taxon>
        <taxon>Helotiales</taxon>
        <taxon>Hyphodiscaceae</taxon>
        <taxon>Hyphodiscus</taxon>
    </lineage>
</organism>
<dbReference type="OrthoDB" id="5544375at2759"/>
<dbReference type="AlphaFoldDB" id="A0A9P6VNR5"/>
<reference evidence="2" key="1">
    <citation type="submission" date="2019-07" db="EMBL/GenBank/DDBJ databases">
        <title>Hyphodiscus hymeniophilus genome sequencing and assembly.</title>
        <authorList>
            <person name="Kramer G."/>
            <person name="Nodwell J."/>
        </authorList>
    </citation>
    <scope>NUCLEOTIDE SEQUENCE</scope>
    <source>
        <strain evidence="2">ATCC 34498</strain>
    </source>
</reference>
<name>A0A9P6VNR5_9HELO</name>
<dbReference type="InterPro" id="IPR012471">
    <property type="entry name" value="DUF1690"/>
</dbReference>
<keyword evidence="3" id="KW-1185">Reference proteome</keyword>
<protein>
    <submittedName>
        <fullName evidence="2">Uncharacterized protein</fullName>
    </submittedName>
</protein>
<dbReference type="Pfam" id="PF07956">
    <property type="entry name" value="DUF1690"/>
    <property type="match status" value="1"/>
</dbReference>
<comment type="caution">
    <text evidence="2">The sequence shown here is derived from an EMBL/GenBank/DDBJ whole genome shotgun (WGS) entry which is preliminary data.</text>
</comment>
<evidence type="ECO:0000256" key="1">
    <source>
        <dbReference type="SAM" id="MobiDB-lite"/>
    </source>
</evidence>
<dbReference type="EMBL" id="VNKQ01000004">
    <property type="protein sequence ID" value="KAG0651413.1"/>
    <property type="molecule type" value="Genomic_DNA"/>
</dbReference>
<evidence type="ECO:0000313" key="2">
    <source>
        <dbReference type="EMBL" id="KAG0651413.1"/>
    </source>
</evidence>
<accession>A0A9P6VNR5</accession>
<feature type="region of interest" description="Disordered" evidence="1">
    <location>
        <begin position="1"/>
        <end position="23"/>
    </location>
</feature>